<comment type="caution">
    <text evidence="9">The sequence shown here is derived from an EMBL/GenBank/DDBJ whole genome shotgun (WGS) entry which is preliminary data.</text>
</comment>
<gene>
    <name evidence="9" type="ORF">FHP08_13145</name>
</gene>
<dbReference type="Proteomes" id="UP000321548">
    <property type="component" value="Unassembled WGS sequence"/>
</dbReference>
<comment type="subcellular location">
    <subcellularLocation>
        <location evidence="7">Cell inner membrane</location>
        <topology evidence="7">Multi-pass membrane protein</topology>
    </subcellularLocation>
    <subcellularLocation>
        <location evidence="1">Cell membrane</location>
        <topology evidence="1">Multi-pass membrane protein</topology>
    </subcellularLocation>
</comment>
<keyword evidence="2 7" id="KW-0813">Transport</keyword>
<dbReference type="InterPro" id="IPR055348">
    <property type="entry name" value="DctQ"/>
</dbReference>
<keyword evidence="4 7" id="KW-0812">Transmembrane</keyword>
<accession>A0A5C8NU45</accession>
<evidence type="ECO:0000256" key="4">
    <source>
        <dbReference type="ARBA" id="ARBA00022692"/>
    </source>
</evidence>
<evidence type="ECO:0000256" key="5">
    <source>
        <dbReference type="ARBA" id="ARBA00022989"/>
    </source>
</evidence>
<dbReference type="AlphaFoldDB" id="A0A5C8NU45"/>
<reference evidence="9 10" key="1">
    <citation type="submission" date="2019-06" db="EMBL/GenBank/DDBJ databases">
        <title>Quisquiliibacterium sp. nov., isolated from a maize field.</title>
        <authorList>
            <person name="Lin S.-Y."/>
            <person name="Tsai C.-F."/>
            <person name="Young C.-C."/>
        </authorList>
    </citation>
    <scope>NUCLEOTIDE SEQUENCE [LARGE SCALE GENOMIC DNA]</scope>
    <source>
        <strain evidence="9 10">CC-CFT501</strain>
    </source>
</reference>
<dbReference type="GO" id="GO:0005886">
    <property type="term" value="C:plasma membrane"/>
    <property type="evidence" value="ECO:0007669"/>
    <property type="project" value="UniProtKB-SubCell"/>
</dbReference>
<keyword evidence="10" id="KW-1185">Reference proteome</keyword>
<dbReference type="Pfam" id="PF04290">
    <property type="entry name" value="DctQ"/>
    <property type="match status" value="1"/>
</dbReference>
<feature type="transmembrane region" description="Helical" evidence="7">
    <location>
        <begin position="85"/>
        <end position="107"/>
    </location>
</feature>
<name>A0A5C8NU45_9BURK</name>
<evidence type="ECO:0000313" key="9">
    <source>
        <dbReference type="EMBL" id="TXL64687.1"/>
    </source>
</evidence>
<dbReference type="GO" id="GO:0022857">
    <property type="term" value="F:transmembrane transporter activity"/>
    <property type="evidence" value="ECO:0007669"/>
    <property type="project" value="UniProtKB-UniRule"/>
</dbReference>
<keyword evidence="5 7" id="KW-1133">Transmembrane helix</keyword>
<feature type="transmembrane region" description="Helical" evidence="7">
    <location>
        <begin position="127"/>
        <end position="146"/>
    </location>
</feature>
<comment type="caution">
    <text evidence="7">Lacks conserved residue(s) required for the propagation of feature annotation.</text>
</comment>
<evidence type="ECO:0000256" key="3">
    <source>
        <dbReference type="ARBA" id="ARBA00022475"/>
    </source>
</evidence>
<protein>
    <recommendedName>
        <fullName evidence="7">TRAP transporter small permease protein</fullName>
    </recommendedName>
</protein>
<organism evidence="9 10">
    <name type="scientific">Zeimonas arvi</name>
    <dbReference type="NCBI Taxonomy" id="2498847"/>
    <lineage>
        <taxon>Bacteria</taxon>
        <taxon>Pseudomonadati</taxon>
        <taxon>Pseudomonadota</taxon>
        <taxon>Betaproteobacteria</taxon>
        <taxon>Burkholderiales</taxon>
        <taxon>Burkholderiaceae</taxon>
        <taxon>Zeimonas</taxon>
    </lineage>
</organism>
<comment type="subunit">
    <text evidence="7">The complex comprises the extracytoplasmic solute receptor protein and the two transmembrane proteins.</text>
</comment>
<comment type="similarity">
    <text evidence="7">Belongs to the TRAP transporter small permease family.</text>
</comment>
<feature type="domain" description="Tripartite ATP-independent periplasmic transporters DctQ component" evidence="8">
    <location>
        <begin position="23"/>
        <end position="150"/>
    </location>
</feature>
<evidence type="ECO:0000256" key="7">
    <source>
        <dbReference type="RuleBase" id="RU369079"/>
    </source>
</evidence>
<proteinExistence type="inferred from homology"/>
<keyword evidence="3" id="KW-1003">Cell membrane</keyword>
<evidence type="ECO:0000256" key="2">
    <source>
        <dbReference type="ARBA" id="ARBA00022448"/>
    </source>
</evidence>
<evidence type="ECO:0000256" key="1">
    <source>
        <dbReference type="ARBA" id="ARBA00004651"/>
    </source>
</evidence>
<comment type="function">
    <text evidence="7">Part of the tripartite ATP-independent periplasmic (TRAP) transport system.</text>
</comment>
<evidence type="ECO:0000313" key="10">
    <source>
        <dbReference type="Proteomes" id="UP000321548"/>
    </source>
</evidence>
<dbReference type="RefSeq" id="WP_147704936.1">
    <property type="nucleotide sequence ID" value="NZ_VDUY01000005.1"/>
</dbReference>
<feature type="transmembrane region" description="Helical" evidence="7">
    <location>
        <begin position="35"/>
        <end position="64"/>
    </location>
</feature>
<evidence type="ECO:0000259" key="8">
    <source>
        <dbReference type="Pfam" id="PF04290"/>
    </source>
</evidence>
<dbReference type="EMBL" id="VDUY01000005">
    <property type="protein sequence ID" value="TXL64687.1"/>
    <property type="molecule type" value="Genomic_DNA"/>
</dbReference>
<keyword evidence="7" id="KW-0997">Cell inner membrane</keyword>
<keyword evidence="6 7" id="KW-0472">Membrane</keyword>
<sequence length="168" mass="17943">MRAFDLLARLCALFAGLVMMAVALATCGSIVSRQFFGAALLGDFELVQVGMAFAVAAFMPLCQIRRGNIIVDFFTTRASARTRNLLDRAGCLLLAIMCGLLAWRTLLGGLSAKEYESVTMLLQFPEWIAFVAMVPPLALTALIGLAQAFGAMPAAEDLADAQHAPASR</sequence>
<dbReference type="OrthoDB" id="6900059at2"/>
<evidence type="ECO:0000256" key="6">
    <source>
        <dbReference type="ARBA" id="ARBA00023136"/>
    </source>
</evidence>